<dbReference type="PROSITE" id="PS00063">
    <property type="entry name" value="ALDOKETO_REDUCTASE_3"/>
    <property type="match status" value="1"/>
</dbReference>
<dbReference type="OrthoDB" id="416253at2759"/>
<dbReference type="Gene3D" id="3.20.20.100">
    <property type="entry name" value="NADP-dependent oxidoreductase domain"/>
    <property type="match status" value="2"/>
</dbReference>
<keyword evidence="2" id="KW-0521">NADP</keyword>
<dbReference type="PRINTS" id="PR00069">
    <property type="entry name" value="ALDKETRDTASE"/>
</dbReference>
<accession>A0A7R8WFD6</accession>
<sequence>MVKAVDVPLVSLGESSIPIIGLGTWKSPPGKVKEAVIAAIEAGYRHIDCALVYENEKEIGEAISEKIVDGTVTREELFITTKVWNTFHRRDLVAVSLGQSLSALGLNYVDLTLVHWPMGYKEGDTLFPKDESGNFLCSEATLQETWEGMENLVHRGLTRMIGVSNFNSKQLQYILDIGKIKPVVNQVESHPWLVQTMLINFCQERGIAVEAYSPLGSPDRPWAKKDDPKSLPIVGLGTWKSAPGKVTEAVKAAIDAGYRHIDCALVYQNEKEIGDAIAAKIADGTVKREDLFVTTKVWNTFHRRDLVEGCLRNSLTDLQLDYVDLTLVHWPMAYKEGDELFPKNEDGKFLYSDVPMKETWEAMEDLVAKGLTKMIGLSNFNSKQIQEVLDEGKIKPVVNQVESHPWLVQTKLIDFCKAKGIAVEAYSPLGSPDRPWAKKDDPVLLADPVLVQRGVIVLPKSVTRERIEQNIDVFDFTLSDEDMKTIANMDKGKEGRCCGLEWTQPSGTP</sequence>
<dbReference type="FunFam" id="3.20.20.100:FF:000006">
    <property type="entry name" value="Aldo-keto reductase family 1 member A1"/>
    <property type="match status" value="1"/>
</dbReference>
<evidence type="ECO:0000256" key="3">
    <source>
        <dbReference type="ARBA" id="ARBA00023002"/>
    </source>
</evidence>
<dbReference type="AlphaFoldDB" id="A0A7R8WFD6"/>
<dbReference type="SUPFAM" id="SSF51430">
    <property type="entry name" value="NAD(P)-linked oxidoreductase"/>
    <property type="match status" value="2"/>
</dbReference>
<evidence type="ECO:0000256" key="2">
    <source>
        <dbReference type="ARBA" id="ARBA00022857"/>
    </source>
</evidence>
<name>A0A7R8WFD6_9CRUS</name>
<dbReference type="InterPro" id="IPR023210">
    <property type="entry name" value="NADP_OxRdtase_dom"/>
</dbReference>
<reference evidence="4" key="1">
    <citation type="submission" date="2020-11" db="EMBL/GenBank/DDBJ databases">
        <authorList>
            <person name="Tran Van P."/>
        </authorList>
    </citation>
    <scope>NUCLEOTIDE SEQUENCE</scope>
</reference>
<proteinExistence type="inferred from homology"/>
<gene>
    <name evidence="4" type="ORF">CTOB1V02_LOCUS6205</name>
</gene>
<dbReference type="EMBL" id="OB661480">
    <property type="protein sequence ID" value="CAD7228318.1"/>
    <property type="molecule type" value="Genomic_DNA"/>
</dbReference>
<dbReference type="InterPro" id="IPR018170">
    <property type="entry name" value="Aldo/ket_reductase_CS"/>
</dbReference>
<dbReference type="InterPro" id="IPR036812">
    <property type="entry name" value="NAD(P)_OxRdtase_dom_sf"/>
</dbReference>
<comment type="similarity">
    <text evidence="1">Belongs to the aldo/keto reductase family.</text>
</comment>
<dbReference type="InterPro" id="IPR020471">
    <property type="entry name" value="AKR"/>
</dbReference>
<dbReference type="PROSITE" id="PS00798">
    <property type="entry name" value="ALDOKETO_REDUCTASE_1"/>
    <property type="match status" value="2"/>
</dbReference>
<evidence type="ECO:0000256" key="1">
    <source>
        <dbReference type="ARBA" id="ARBA00007905"/>
    </source>
</evidence>
<dbReference type="Pfam" id="PF00248">
    <property type="entry name" value="Aldo_ket_red"/>
    <property type="match status" value="2"/>
</dbReference>
<keyword evidence="3" id="KW-0560">Oxidoreductase</keyword>
<organism evidence="4">
    <name type="scientific">Cyprideis torosa</name>
    <dbReference type="NCBI Taxonomy" id="163714"/>
    <lineage>
        <taxon>Eukaryota</taxon>
        <taxon>Metazoa</taxon>
        <taxon>Ecdysozoa</taxon>
        <taxon>Arthropoda</taxon>
        <taxon>Crustacea</taxon>
        <taxon>Oligostraca</taxon>
        <taxon>Ostracoda</taxon>
        <taxon>Podocopa</taxon>
        <taxon>Podocopida</taxon>
        <taxon>Cytherocopina</taxon>
        <taxon>Cytheroidea</taxon>
        <taxon>Cytherideidae</taxon>
        <taxon>Cyprideis</taxon>
    </lineage>
</organism>
<evidence type="ECO:0000313" key="4">
    <source>
        <dbReference type="EMBL" id="CAD7228318.1"/>
    </source>
</evidence>
<dbReference type="GO" id="GO:0016491">
    <property type="term" value="F:oxidoreductase activity"/>
    <property type="evidence" value="ECO:0007669"/>
    <property type="project" value="UniProtKB-KW"/>
</dbReference>
<dbReference type="PANTHER" id="PTHR11732">
    <property type="entry name" value="ALDO/KETO REDUCTASE"/>
    <property type="match status" value="1"/>
</dbReference>
<protein>
    <submittedName>
        <fullName evidence="4">Uncharacterized protein</fullName>
    </submittedName>
</protein>
<dbReference type="PROSITE" id="PS00062">
    <property type="entry name" value="ALDOKETO_REDUCTASE_2"/>
    <property type="match status" value="2"/>
</dbReference>